<name>A0A9D4RPI3_DREPO</name>
<evidence type="ECO:0000313" key="1">
    <source>
        <dbReference type="EMBL" id="KAH3873885.1"/>
    </source>
</evidence>
<gene>
    <name evidence="1" type="ORF">DPMN_037125</name>
</gene>
<dbReference type="EMBL" id="JAIWYP010000002">
    <property type="protein sequence ID" value="KAH3873885.1"/>
    <property type="molecule type" value="Genomic_DNA"/>
</dbReference>
<protein>
    <submittedName>
        <fullName evidence="1">Uncharacterized protein</fullName>
    </submittedName>
</protein>
<proteinExistence type="predicted"/>
<reference evidence="1" key="2">
    <citation type="submission" date="2020-11" db="EMBL/GenBank/DDBJ databases">
        <authorList>
            <person name="McCartney M.A."/>
            <person name="Auch B."/>
            <person name="Kono T."/>
            <person name="Mallez S."/>
            <person name="Becker A."/>
            <person name="Gohl D.M."/>
            <person name="Silverstein K.A.T."/>
            <person name="Koren S."/>
            <person name="Bechman K.B."/>
            <person name="Herman A."/>
            <person name="Abrahante J.E."/>
            <person name="Garbe J."/>
        </authorList>
    </citation>
    <scope>NUCLEOTIDE SEQUENCE</scope>
    <source>
        <strain evidence="1">Duluth1</strain>
        <tissue evidence="1">Whole animal</tissue>
    </source>
</reference>
<sequence>MATVFMHTRWRRCLCKHDGDGDHADHTDDCCYVGDQFPSRLLSDIYHIHPLNLLTKSENNEPRYGRHGLK</sequence>
<organism evidence="1 2">
    <name type="scientific">Dreissena polymorpha</name>
    <name type="common">Zebra mussel</name>
    <name type="synonym">Mytilus polymorpha</name>
    <dbReference type="NCBI Taxonomy" id="45954"/>
    <lineage>
        <taxon>Eukaryota</taxon>
        <taxon>Metazoa</taxon>
        <taxon>Spiralia</taxon>
        <taxon>Lophotrochozoa</taxon>
        <taxon>Mollusca</taxon>
        <taxon>Bivalvia</taxon>
        <taxon>Autobranchia</taxon>
        <taxon>Heteroconchia</taxon>
        <taxon>Euheterodonta</taxon>
        <taxon>Imparidentia</taxon>
        <taxon>Neoheterodontei</taxon>
        <taxon>Myida</taxon>
        <taxon>Dreissenoidea</taxon>
        <taxon>Dreissenidae</taxon>
        <taxon>Dreissena</taxon>
    </lineage>
</organism>
<reference evidence="1" key="1">
    <citation type="journal article" date="2019" name="bioRxiv">
        <title>The Genome of the Zebra Mussel, Dreissena polymorpha: A Resource for Invasive Species Research.</title>
        <authorList>
            <person name="McCartney M.A."/>
            <person name="Auch B."/>
            <person name="Kono T."/>
            <person name="Mallez S."/>
            <person name="Zhang Y."/>
            <person name="Obille A."/>
            <person name="Becker A."/>
            <person name="Abrahante J.E."/>
            <person name="Garbe J."/>
            <person name="Badalamenti J.P."/>
            <person name="Herman A."/>
            <person name="Mangelson H."/>
            <person name="Liachko I."/>
            <person name="Sullivan S."/>
            <person name="Sone E.D."/>
            <person name="Koren S."/>
            <person name="Silverstein K.A.T."/>
            <person name="Beckman K.B."/>
            <person name="Gohl D.M."/>
        </authorList>
    </citation>
    <scope>NUCLEOTIDE SEQUENCE</scope>
    <source>
        <strain evidence="1">Duluth1</strain>
        <tissue evidence="1">Whole animal</tissue>
    </source>
</reference>
<dbReference type="Proteomes" id="UP000828390">
    <property type="component" value="Unassembled WGS sequence"/>
</dbReference>
<keyword evidence="2" id="KW-1185">Reference proteome</keyword>
<evidence type="ECO:0000313" key="2">
    <source>
        <dbReference type="Proteomes" id="UP000828390"/>
    </source>
</evidence>
<dbReference type="AlphaFoldDB" id="A0A9D4RPI3"/>
<comment type="caution">
    <text evidence="1">The sequence shown here is derived from an EMBL/GenBank/DDBJ whole genome shotgun (WGS) entry which is preliminary data.</text>
</comment>
<accession>A0A9D4RPI3</accession>